<sequence length="311" mass="33823">MPIPTYDRFIEPLLRFLALNPDGISAREAHDYAASALGLSDEDRLQRLPSGLQPIYKNRAGWAHDRLKRAGLSSSPRRGFWQLTPAGTVFVNTHPAPFDSALVERLATDFMGVRLRAVDGRTTNVPSGDAPASGTSIAALASPDDRLGQALDEMRQAAARDLLELLSKVSPAYFETIVLDLLHRLGYGASRADLQRVGGSGDGGIDGVIALDRLGLEKVYVQAKRWQNNVGRPELQAFYGALAGQKAKKGVFITTSAYTVQALDFARSVEGMVLIDGERLADLMIDCELGVTSRTFKVPKIDSDYFDEEDG</sequence>
<dbReference type="AlphaFoldDB" id="B1XYM4"/>
<protein>
    <submittedName>
        <fullName evidence="3">Restriction endonuclease</fullName>
    </submittedName>
</protein>
<dbReference type="GO" id="GO:0009307">
    <property type="term" value="P:DNA restriction-modification system"/>
    <property type="evidence" value="ECO:0007669"/>
    <property type="project" value="InterPro"/>
</dbReference>
<organism evidence="3 4">
    <name type="scientific">Leptothrix cholodnii (strain ATCC 51168 / LMG 8142 / SP-6)</name>
    <name type="common">Leptothrix discophora (strain SP-6)</name>
    <dbReference type="NCBI Taxonomy" id="395495"/>
    <lineage>
        <taxon>Bacteria</taxon>
        <taxon>Pseudomonadati</taxon>
        <taxon>Pseudomonadota</taxon>
        <taxon>Betaproteobacteria</taxon>
        <taxon>Burkholderiales</taxon>
        <taxon>Sphaerotilaceae</taxon>
        <taxon>Leptothrix</taxon>
    </lineage>
</organism>
<dbReference type="eggNOG" id="COG1715">
    <property type="taxonomic scope" value="Bacteria"/>
</dbReference>
<feature type="domain" description="Restriction endonuclease type IV Mrr" evidence="1">
    <location>
        <begin position="167"/>
        <end position="284"/>
    </location>
</feature>
<dbReference type="InterPro" id="IPR007560">
    <property type="entry name" value="Restrct_endonuc_IV_Mrr"/>
</dbReference>
<dbReference type="GO" id="GO:0003677">
    <property type="term" value="F:DNA binding"/>
    <property type="evidence" value="ECO:0007669"/>
    <property type="project" value="InterPro"/>
</dbReference>
<evidence type="ECO:0000313" key="3">
    <source>
        <dbReference type="EMBL" id="ACB36460.1"/>
    </source>
</evidence>
<proteinExistence type="predicted"/>
<dbReference type="PANTHER" id="PTHR30015">
    <property type="entry name" value="MRR RESTRICTION SYSTEM PROTEIN"/>
    <property type="match status" value="1"/>
</dbReference>
<dbReference type="KEGG" id="lch:Lcho_4209"/>
<dbReference type="Proteomes" id="UP000001693">
    <property type="component" value="Chromosome"/>
</dbReference>
<dbReference type="RefSeq" id="WP_012349201.1">
    <property type="nucleotide sequence ID" value="NC_010524.1"/>
</dbReference>
<keyword evidence="3" id="KW-0378">Hydrolase</keyword>
<dbReference type="Pfam" id="PF04471">
    <property type="entry name" value="Mrr_cat"/>
    <property type="match status" value="1"/>
</dbReference>
<dbReference type="GO" id="GO:0043590">
    <property type="term" value="C:bacterial nucleoid"/>
    <property type="evidence" value="ECO:0007669"/>
    <property type="project" value="TreeGrafter"/>
</dbReference>
<gene>
    <name evidence="3" type="ordered locus">Lcho_4209</name>
</gene>
<dbReference type="OrthoDB" id="9781481at2"/>
<keyword evidence="4" id="KW-1185">Reference proteome</keyword>
<dbReference type="REBASE" id="17532">
    <property type="entry name" value="LchSPMrrP"/>
</dbReference>
<name>B1XYM4_LEPCP</name>
<dbReference type="InterPro" id="IPR011856">
    <property type="entry name" value="tRNA_endonuc-like_dom_sf"/>
</dbReference>
<accession>B1XYM4</accession>
<dbReference type="HOGENOM" id="CLU_063822_2_0_4"/>
<dbReference type="PANTHER" id="PTHR30015:SF7">
    <property type="entry name" value="TYPE IV METHYL-DIRECTED RESTRICTION ENZYME ECOKMRR"/>
    <property type="match status" value="1"/>
</dbReference>
<keyword evidence="3" id="KW-0540">Nuclease</keyword>
<dbReference type="STRING" id="395495.Lcho_4209"/>
<evidence type="ECO:0000313" key="4">
    <source>
        <dbReference type="Proteomes" id="UP000001693"/>
    </source>
</evidence>
<feature type="domain" description="Restriction system protein Mrr-like N-terminal" evidence="2">
    <location>
        <begin position="6"/>
        <end position="91"/>
    </location>
</feature>
<reference evidence="3 4" key="1">
    <citation type="submission" date="2008-03" db="EMBL/GenBank/DDBJ databases">
        <title>Complete sequence of Leptothrix cholodnii SP-6.</title>
        <authorList>
            <consortium name="US DOE Joint Genome Institute"/>
            <person name="Copeland A."/>
            <person name="Lucas S."/>
            <person name="Lapidus A."/>
            <person name="Glavina del Rio T."/>
            <person name="Dalin E."/>
            <person name="Tice H."/>
            <person name="Bruce D."/>
            <person name="Goodwin L."/>
            <person name="Pitluck S."/>
            <person name="Chertkov O."/>
            <person name="Brettin T."/>
            <person name="Detter J.C."/>
            <person name="Han C."/>
            <person name="Kuske C.R."/>
            <person name="Schmutz J."/>
            <person name="Larimer F."/>
            <person name="Land M."/>
            <person name="Hauser L."/>
            <person name="Kyrpides N."/>
            <person name="Lykidis A."/>
            <person name="Emerson D."/>
            <person name="Richardson P."/>
        </authorList>
    </citation>
    <scope>NUCLEOTIDE SEQUENCE [LARGE SCALE GENOMIC DNA]</scope>
    <source>
        <strain evidence="4">ATCC 51168 / LMG 8142 / SP-6</strain>
    </source>
</reference>
<dbReference type="InterPro" id="IPR025745">
    <property type="entry name" value="Mrr-like_N_dom"/>
</dbReference>
<dbReference type="InterPro" id="IPR052906">
    <property type="entry name" value="Type_IV_Methyl-Rstrct_Enzyme"/>
</dbReference>
<dbReference type="Pfam" id="PF14338">
    <property type="entry name" value="Mrr_N"/>
    <property type="match status" value="1"/>
</dbReference>
<evidence type="ECO:0000259" key="1">
    <source>
        <dbReference type="Pfam" id="PF04471"/>
    </source>
</evidence>
<dbReference type="InterPro" id="IPR011335">
    <property type="entry name" value="Restrct_endonuc-II-like"/>
</dbReference>
<dbReference type="EMBL" id="CP001013">
    <property type="protein sequence ID" value="ACB36460.1"/>
    <property type="molecule type" value="Genomic_DNA"/>
</dbReference>
<evidence type="ECO:0000259" key="2">
    <source>
        <dbReference type="Pfam" id="PF14338"/>
    </source>
</evidence>
<dbReference type="GO" id="GO:0015666">
    <property type="term" value="F:restriction endodeoxyribonuclease activity"/>
    <property type="evidence" value="ECO:0007669"/>
    <property type="project" value="TreeGrafter"/>
</dbReference>
<keyword evidence="3" id="KW-0255">Endonuclease</keyword>
<dbReference type="SUPFAM" id="SSF52980">
    <property type="entry name" value="Restriction endonuclease-like"/>
    <property type="match status" value="1"/>
</dbReference>
<dbReference type="Gene3D" id="3.40.1350.10">
    <property type="match status" value="1"/>
</dbReference>